<gene>
    <name evidence="2" type="ORF">HMPREF9607_00052</name>
</gene>
<proteinExistence type="predicted"/>
<dbReference type="EMBL" id="ADZU01000003">
    <property type="protein sequence ID" value="EFS93598.1"/>
    <property type="molecule type" value="Genomic_DNA"/>
</dbReference>
<evidence type="ECO:0000313" key="2">
    <source>
        <dbReference type="EMBL" id="EFS93598.1"/>
    </source>
</evidence>
<sequence>MFRHHGRVRAWHAGTATRSLATARTRHTLALTGTRGSTGTLSALRSMTTLPHSLAGCERIITGTRSASTATGTRTRAGTRTGRQSTGSTRSRARAGTRLRGLRWCARLRLRGRSMGLGSILAGFESRLGLRLRCGRLLLGGVTGRLHETRTWRRAGTRGRTATRLRATTGARARTRRRFRPRARLRPGGRLSRCGLLGSFFRRCLRLTSLRLRGFSVTDRFGGTDLVTQPPYNWCLNS</sequence>
<name>A0ABP2K9I2_9ACTN</name>
<evidence type="ECO:0000313" key="3">
    <source>
        <dbReference type="Proteomes" id="UP000003179"/>
    </source>
</evidence>
<organism evidence="2 3">
    <name type="scientific">Cutibacterium modestum HL044PA1</name>
    <dbReference type="NCBI Taxonomy" id="765109"/>
    <lineage>
        <taxon>Bacteria</taxon>
        <taxon>Bacillati</taxon>
        <taxon>Actinomycetota</taxon>
        <taxon>Actinomycetes</taxon>
        <taxon>Propionibacteriales</taxon>
        <taxon>Propionibacteriaceae</taxon>
        <taxon>Cutibacterium</taxon>
        <taxon>Cutibacterium modestum</taxon>
    </lineage>
</organism>
<keyword evidence="3" id="KW-1185">Reference proteome</keyword>
<evidence type="ECO:0000256" key="1">
    <source>
        <dbReference type="SAM" id="MobiDB-lite"/>
    </source>
</evidence>
<comment type="caution">
    <text evidence="2">The sequence shown here is derived from an EMBL/GenBank/DDBJ whole genome shotgun (WGS) entry which is preliminary data.</text>
</comment>
<dbReference type="Proteomes" id="UP000003179">
    <property type="component" value="Unassembled WGS sequence"/>
</dbReference>
<reference evidence="2" key="1">
    <citation type="submission" date="2010-08" db="EMBL/GenBank/DDBJ databases">
        <authorList>
            <person name="Weinstock G."/>
            <person name="Sodergren E."/>
            <person name="Clifton S."/>
            <person name="Fulton L."/>
            <person name="Fulton B."/>
            <person name="Courtney L."/>
            <person name="Fronick C."/>
            <person name="Harrison M."/>
            <person name="Strong C."/>
            <person name="Farmer C."/>
            <person name="Delahaunty K."/>
            <person name="Markovic C."/>
            <person name="Hall O."/>
            <person name="Minx P."/>
            <person name="Tomlinson C."/>
            <person name="Mitreva M."/>
            <person name="Hou S."/>
            <person name="Chen J."/>
            <person name="Wollam A."/>
            <person name="Pepin K.H."/>
            <person name="Johnson M."/>
            <person name="Bhonagiri V."/>
            <person name="Zhang X."/>
            <person name="Suruliraj S."/>
            <person name="Warren W."/>
            <person name="Chinwalla A."/>
            <person name="Mardis E.R."/>
            <person name="Wilson R.K."/>
        </authorList>
    </citation>
    <scope>NUCLEOTIDE SEQUENCE [LARGE SCALE GENOMIC DNA]</scope>
    <source>
        <strain evidence="2">HL044PA1</strain>
    </source>
</reference>
<feature type="region of interest" description="Disordered" evidence="1">
    <location>
        <begin position="65"/>
        <end position="94"/>
    </location>
</feature>
<feature type="compositionally biased region" description="Low complexity" evidence="1">
    <location>
        <begin position="65"/>
        <end position="90"/>
    </location>
</feature>
<protein>
    <submittedName>
        <fullName evidence="2">Uncharacterized protein</fullName>
    </submittedName>
</protein>
<accession>A0ABP2K9I2</accession>